<proteinExistence type="predicted"/>
<dbReference type="EMBL" id="MZ028627">
    <property type="protein sequence ID" value="QWS68269.1"/>
    <property type="molecule type" value="Genomic_DNA"/>
</dbReference>
<dbReference type="Proteomes" id="UP000683422">
    <property type="component" value="Segment"/>
</dbReference>
<accession>A0A8F2DAE4</accession>
<reference evidence="1" key="1">
    <citation type="submission" date="2021-04" db="EMBL/GenBank/DDBJ databases">
        <authorList>
            <person name="Barnhill K.B."/>
            <person name="Biggs A.M."/>
            <person name="Bland J."/>
            <person name="Choudhary H.M."/>
            <person name="Crogan R.E."/>
            <person name="Finocchiaro A.B."/>
            <person name="Franco V."/>
            <person name="Fuller T.A."/>
            <person name="Hanwacker C.G."/>
            <person name="Howard Z.E."/>
            <person name="Iqbal M."/>
            <person name="Mathew A.M."/>
            <person name="Miller S."/>
            <person name="Padhye S."/>
            <person name="Rainey E."/>
            <person name="Rodriguez A."/>
            <person name="Stewart E."/>
            <person name="Otero L.A."/>
            <person name="Chase M.A."/>
            <person name="Pollenz R.S."/>
            <person name="Garlena R.A."/>
            <person name="Russell D.A."/>
            <person name="Jacobs-Sera D."/>
            <person name="Hatfull G.F."/>
        </authorList>
    </citation>
    <scope>NUCLEOTIDE SEQUENCE</scope>
</reference>
<evidence type="ECO:0000313" key="2">
    <source>
        <dbReference type="Proteomes" id="UP000683422"/>
    </source>
</evidence>
<organism evidence="1 2">
    <name type="scientific">Gordonia phage VanLee</name>
    <dbReference type="NCBI Taxonomy" id="2845816"/>
    <lineage>
        <taxon>Viruses</taxon>
        <taxon>Duplodnaviria</taxon>
        <taxon>Heunggongvirae</taxon>
        <taxon>Uroviricota</taxon>
        <taxon>Caudoviricetes</taxon>
        <taxon>Kruegerviridae</taxon>
        <taxon>Vanleevirus</taxon>
        <taxon>Vanleevirus vanlee</taxon>
    </lineage>
</organism>
<dbReference type="RefSeq" id="YP_010755893.1">
    <property type="nucleotide sequence ID" value="NC_073474.1"/>
</dbReference>
<keyword evidence="2" id="KW-1185">Reference proteome</keyword>
<dbReference type="KEGG" id="vg:80020566"/>
<protein>
    <submittedName>
        <fullName evidence="1">Uncharacterized protein</fullName>
    </submittedName>
</protein>
<gene>
    <name evidence="1" type="primary">153</name>
    <name evidence="1" type="ORF">SEA_VANLEE_153</name>
</gene>
<dbReference type="GeneID" id="80020566"/>
<evidence type="ECO:0000313" key="1">
    <source>
        <dbReference type="EMBL" id="QWS68269.1"/>
    </source>
</evidence>
<sequence length="67" mass="7441">MEAIIRALEEAVEAEANVTLFMTGGQHPRGRVAAVRHDHGVVEIENDYAHKATTIIRLDRIDAVILH</sequence>
<name>A0A8F2DAE4_9CAUD</name>